<evidence type="ECO:0000313" key="1">
    <source>
        <dbReference type="EMBL" id="QQP40009.1"/>
    </source>
</evidence>
<sequence length="79" mass="8379">MSSSAAGRPEAAVLLRAVDGSVSSNWFFWASPPLGSLHSFYDSSKGNSTNSEKEGLLFGLTFGGFGSLLAINARVTQWH</sequence>
<proteinExistence type="predicted"/>
<dbReference type="AlphaFoldDB" id="A0A7T8GY92"/>
<dbReference type="EMBL" id="CP045898">
    <property type="protein sequence ID" value="QQP40009.1"/>
    <property type="molecule type" value="Genomic_DNA"/>
</dbReference>
<protein>
    <submittedName>
        <fullName evidence="1">Rab5</fullName>
    </submittedName>
</protein>
<name>A0A7T8GY92_CALRO</name>
<gene>
    <name evidence="1" type="ORF">FKW44_013902</name>
</gene>
<evidence type="ECO:0000313" key="2">
    <source>
        <dbReference type="Proteomes" id="UP000595437"/>
    </source>
</evidence>
<reference evidence="2" key="1">
    <citation type="submission" date="2021-01" db="EMBL/GenBank/DDBJ databases">
        <title>Caligus Genome Assembly.</title>
        <authorList>
            <person name="Gallardo-Escarate C."/>
        </authorList>
    </citation>
    <scope>NUCLEOTIDE SEQUENCE [LARGE SCALE GENOMIC DNA]</scope>
</reference>
<dbReference type="Proteomes" id="UP000595437">
    <property type="component" value="Chromosome 9"/>
</dbReference>
<feature type="non-terminal residue" evidence="1">
    <location>
        <position position="79"/>
    </location>
</feature>
<organism evidence="1 2">
    <name type="scientific">Caligus rogercresseyi</name>
    <name type="common">Sea louse</name>
    <dbReference type="NCBI Taxonomy" id="217165"/>
    <lineage>
        <taxon>Eukaryota</taxon>
        <taxon>Metazoa</taxon>
        <taxon>Ecdysozoa</taxon>
        <taxon>Arthropoda</taxon>
        <taxon>Crustacea</taxon>
        <taxon>Multicrustacea</taxon>
        <taxon>Hexanauplia</taxon>
        <taxon>Copepoda</taxon>
        <taxon>Siphonostomatoida</taxon>
        <taxon>Caligidae</taxon>
        <taxon>Caligus</taxon>
    </lineage>
</organism>
<keyword evidence="2" id="KW-1185">Reference proteome</keyword>
<accession>A0A7T8GY92</accession>